<feature type="region of interest" description="Disordered" evidence="1">
    <location>
        <begin position="200"/>
        <end position="223"/>
    </location>
</feature>
<protein>
    <submittedName>
        <fullName evidence="2">Uncharacterized protein</fullName>
    </submittedName>
</protein>
<dbReference type="OrthoDB" id="10288110at2759"/>
<feature type="compositionally biased region" description="Basic and acidic residues" evidence="1">
    <location>
        <begin position="63"/>
        <end position="82"/>
    </location>
</feature>
<dbReference type="RefSeq" id="XP_024337579.1">
    <property type="nucleotide sequence ID" value="XM_024485833.1"/>
</dbReference>
<dbReference type="EMBL" id="KZ110599">
    <property type="protein sequence ID" value="OSX60785.1"/>
    <property type="molecule type" value="Genomic_DNA"/>
</dbReference>
<organism evidence="2 3">
    <name type="scientific">Postia placenta MAD-698-R-SB12</name>
    <dbReference type="NCBI Taxonomy" id="670580"/>
    <lineage>
        <taxon>Eukaryota</taxon>
        <taxon>Fungi</taxon>
        <taxon>Dikarya</taxon>
        <taxon>Basidiomycota</taxon>
        <taxon>Agaricomycotina</taxon>
        <taxon>Agaricomycetes</taxon>
        <taxon>Polyporales</taxon>
        <taxon>Adustoporiaceae</taxon>
        <taxon>Rhodonia</taxon>
    </lineage>
</organism>
<accession>A0A1X6MWN5</accession>
<dbReference type="AlphaFoldDB" id="A0A1X6MWN5"/>
<evidence type="ECO:0000256" key="1">
    <source>
        <dbReference type="SAM" id="MobiDB-lite"/>
    </source>
</evidence>
<name>A0A1X6MWN5_9APHY</name>
<sequence length="334" mass="37100">MPNAEMKSNIWPLRTGSRREGMPRGSIPNRERPATSVWLGAKRALGRAASSGPIVRRMRKMSRDLRARHRDDRAELREETRARTLSAAGGTEDGPGAEAVVVVVRRSDFVGSKCASGLSAETAVKAPEEVRWWGYVRQGLLTWRRAPSARWAEQDPWARAPGLLLHSHSPQTLALTQGLQGDRDLLLFDLYWRQFGEGESWGKQRGSAGTQIERREDESGGTVSDVDVDEVLGVEGVNKALTRSHDGGRKGSKGAHHPTYRKGIMLMRPWGPVVMRPYRLTFCFILNHLQSSQLHLRLAILCMFSRDNMVNGTLGDRACITVQSTLTDVQLVSG</sequence>
<feature type="region of interest" description="Disordered" evidence="1">
    <location>
        <begin position="1"/>
        <end position="31"/>
    </location>
</feature>
<proteinExistence type="predicted"/>
<evidence type="ECO:0000313" key="3">
    <source>
        <dbReference type="Proteomes" id="UP000194127"/>
    </source>
</evidence>
<keyword evidence="3" id="KW-1185">Reference proteome</keyword>
<feature type="region of interest" description="Disordered" evidence="1">
    <location>
        <begin position="63"/>
        <end position="92"/>
    </location>
</feature>
<dbReference type="Proteomes" id="UP000194127">
    <property type="component" value="Unassembled WGS sequence"/>
</dbReference>
<dbReference type="GeneID" id="36330782"/>
<gene>
    <name evidence="2" type="ORF">POSPLADRAFT_1145732</name>
</gene>
<evidence type="ECO:0000313" key="2">
    <source>
        <dbReference type="EMBL" id="OSX60785.1"/>
    </source>
</evidence>
<reference evidence="2 3" key="1">
    <citation type="submission" date="2017-04" db="EMBL/GenBank/DDBJ databases">
        <title>Genome Sequence of the Model Brown-Rot Fungus Postia placenta SB12.</title>
        <authorList>
            <consortium name="DOE Joint Genome Institute"/>
            <person name="Gaskell J."/>
            <person name="Kersten P."/>
            <person name="Larrondo L.F."/>
            <person name="Canessa P."/>
            <person name="Martinez D."/>
            <person name="Hibbett D."/>
            <person name="Schmoll M."/>
            <person name="Kubicek C.P."/>
            <person name="Martinez A.T."/>
            <person name="Yadav J."/>
            <person name="Master E."/>
            <person name="Magnuson J.K."/>
            <person name="James T."/>
            <person name="Yaver D."/>
            <person name="Berka R."/>
            <person name="Labutti K."/>
            <person name="Lipzen A."/>
            <person name="Aerts A."/>
            <person name="Barry K."/>
            <person name="Henrissat B."/>
            <person name="Blanchette R."/>
            <person name="Grigoriev I."/>
            <person name="Cullen D."/>
        </authorList>
    </citation>
    <scope>NUCLEOTIDE SEQUENCE [LARGE SCALE GENOMIC DNA]</scope>
    <source>
        <strain evidence="2 3">MAD-698-R-SB12</strain>
    </source>
</reference>